<accession>A0ABN9X7M6</accession>
<feature type="region of interest" description="Disordered" evidence="1">
    <location>
        <begin position="41"/>
        <end position="68"/>
    </location>
</feature>
<dbReference type="Proteomes" id="UP001189429">
    <property type="component" value="Unassembled WGS sequence"/>
</dbReference>
<name>A0ABN9X7M6_9DINO</name>
<evidence type="ECO:0000256" key="1">
    <source>
        <dbReference type="SAM" id="MobiDB-lite"/>
    </source>
</evidence>
<dbReference type="EMBL" id="CAUYUJ010019793">
    <property type="protein sequence ID" value="CAK0893706.1"/>
    <property type="molecule type" value="Genomic_DNA"/>
</dbReference>
<comment type="caution">
    <text evidence="2">The sequence shown here is derived from an EMBL/GenBank/DDBJ whole genome shotgun (WGS) entry which is preliminary data.</text>
</comment>
<keyword evidence="3" id="KW-1185">Reference proteome</keyword>
<reference evidence="2" key="1">
    <citation type="submission" date="2023-10" db="EMBL/GenBank/DDBJ databases">
        <authorList>
            <person name="Chen Y."/>
            <person name="Shah S."/>
            <person name="Dougan E. K."/>
            <person name="Thang M."/>
            <person name="Chan C."/>
        </authorList>
    </citation>
    <scope>NUCLEOTIDE SEQUENCE [LARGE SCALE GENOMIC DNA]</scope>
</reference>
<evidence type="ECO:0000313" key="2">
    <source>
        <dbReference type="EMBL" id="CAK0893706.1"/>
    </source>
</evidence>
<organism evidence="2 3">
    <name type="scientific">Prorocentrum cordatum</name>
    <dbReference type="NCBI Taxonomy" id="2364126"/>
    <lineage>
        <taxon>Eukaryota</taxon>
        <taxon>Sar</taxon>
        <taxon>Alveolata</taxon>
        <taxon>Dinophyceae</taxon>
        <taxon>Prorocentrales</taxon>
        <taxon>Prorocentraceae</taxon>
        <taxon>Prorocentrum</taxon>
    </lineage>
</organism>
<feature type="compositionally biased region" description="Basic and acidic residues" evidence="1">
    <location>
        <begin position="43"/>
        <end position="52"/>
    </location>
</feature>
<proteinExistence type="predicted"/>
<gene>
    <name evidence="2" type="ORF">PCOR1329_LOCUS72964</name>
</gene>
<sequence length="158" mass="15540">MVTSHASTSALEGRPGFGTVFAAFLGDEVGRTEVFMASGTEEGVAKSQDRAARGGGPGLGPARAGPRAPARLAEELMQKYLWDSPRNPQAQLCAGLLRSLQDGQAGAPGPLPPGTDPAVAALLQSMTAASGAAGASPSAAGPDMAALLSSLGAGQGVS</sequence>
<evidence type="ECO:0000313" key="3">
    <source>
        <dbReference type="Proteomes" id="UP001189429"/>
    </source>
</evidence>
<protein>
    <submittedName>
        <fullName evidence="2">Uncharacterized protein</fullName>
    </submittedName>
</protein>